<evidence type="ECO:0000256" key="1">
    <source>
        <dbReference type="ARBA" id="ARBA00003237"/>
    </source>
</evidence>
<dbReference type="InterPro" id="IPR027277">
    <property type="entry name" value="NadC/ModD"/>
</dbReference>
<keyword evidence="8 12" id="KW-0808">Transferase</keyword>
<dbReference type="Proteomes" id="UP000269301">
    <property type="component" value="Unassembled WGS sequence"/>
</dbReference>
<dbReference type="InterPro" id="IPR037128">
    <property type="entry name" value="Quinolinate_PRibosylTase_N_sf"/>
</dbReference>
<feature type="binding site" evidence="13">
    <location>
        <position position="215"/>
    </location>
    <ligand>
        <name>substrate</name>
    </ligand>
</feature>
<evidence type="ECO:0000256" key="10">
    <source>
        <dbReference type="ARBA" id="ARBA00047445"/>
    </source>
</evidence>
<evidence type="ECO:0000313" key="16">
    <source>
        <dbReference type="EMBL" id="RKQ29658.1"/>
    </source>
</evidence>
<dbReference type="Pfam" id="PF02749">
    <property type="entry name" value="QRPTase_N"/>
    <property type="match status" value="1"/>
</dbReference>
<evidence type="ECO:0000256" key="6">
    <source>
        <dbReference type="ARBA" id="ARBA00022642"/>
    </source>
</evidence>
<proteinExistence type="inferred from homology"/>
<dbReference type="UniPathway" id="UPA00253">
    <property type="reaction ID" value="UER00331"/>
</dbReference>
<comment type="catalytic activity">
    <reaction evidence="10">
        <text>nicotinate beta-D-ribonucleotide + CO2 + diphosphate = quinolinate + 5-phospho-alpha-D-ribose 1-diphosphate + 2 H(+)</text>
        <dbReference type="Rhea" id="RHEA:12733"/>
        <dbReference type="ChEBI" id="CHEBI:15378"/>
        <dbReference type="ChEBI" id="CHEBI:16526"/>
        <dbReference type="ChEBI" id="CHEBI:29959"/>
        <dbReference type="ChEBI" id="CHEBI:33019"/>
        <dbReference type="ChEBI" id="CHEBI:57502"/>
        <dbReference type="ChEBI" id="CHEBI:58017"/>
        <dbReference type="EC" id="2.4.2.19"/>
    </reaction>
</comment>
<dbReference type="GO" id="GO:0005737">
    <property type="term" value="C:cytoplasm"/>
    <property type="evidence" value="ECO:0007669"/>
    <property type="project" value="TreeGrafter"/>
</dbReference>
<evidence type="ECO:0000259" key="15">
    <source>
        <dbReference type="Pfam" id="PF02749"/>
    </source>
</evidence>
<feature type="binding site" evidence="13">
    <location>
        <begin position="259"/>
        <end position="261"/>
    </location>
    <ligand>
        <name>substrate</name>
    </ligand>
</feature>
<evidence type="ECO:0000256" key="5">
    <source>
        <dbReference type="ARBA" id="ARBA00011944"/>
    </source>
</evidence>
<feature type="binding site" evidence="13">
    <location>
        <position position="164"/>
    </location>
    <ligand>
        <name>substrate</name>
    </ligand>
</feature>
<dbReference type="InterPro" id="IPR022412">
    <property type="entry name" value="Quinolinate_PRibosylTrfase_N"/>
</dbReference>
<dbReference type="SUPFAM" id="SSF54675">
    <property type="entry name" value="Nicotinate/Quinolinate PRTase N-terminal domain-like"/>
    <property type="match status" value="1"/>
</dbReference>
<dbReference type="SUPFAM" id="SSF51690">
    <property type="entry name" value="Nicotinate/Quinolinate PRTase C-terminal domain-like"/>
    <property type="match status" value="1"/>
</dbReference>
<name>A0A494ZTT1_9BACI</name>
<comment type="function">
    <text evidence="1">Involved in the catabolism of quinolinic acid (QA).</text>
</comment>
<dbReference type="Gene3D" id="3.90.1170.20">
    <property type="entry name" value="Quinolinate phosphoribosyl transferase, N-terminal domain"/>
    <property type="match status" value="1"/>
</dbReference>
<dbReference type="RefSeq" id="WP_121205812.1">
    <property type="nucleotide sequence ID" value="NZ_RBZP01000022.1"/>
</dbReference>
<keyword evidence="6" id="KW-0662">Pyridine nucleotide biosynthesis</keyword>
<evidence type="ECO:0000256" key="3">
    <source>
        <dbReference type="ARBA" id="ARBA00009400"/>
    </source>
</evidence>
<evidence type="ECO:0000256" key="13">
    <source>
        <dbReference type="PIRSR" id="PIRSR006250-1"/>
    </source>
</evidence>
<dbReference type="OrthoDB" id="9782546at2"/>
<dbReference type="AlphaFoldDB" id="A0A494ZTT1"/>
<feature type="domain" description="Quinolinate phosphoribosyl transferase C-terminal" evidence="14">
    <location>
        <begin position="109"/>
        <end position="274"/>
    </location>
</feature>
<dbReference type="PANTHER" id="PTHR32179:SF3">
    <property type="entry name" value="NICOTINATE-NUCLEOTIDE PYROPHOSPHORYLASE [CARBOXYLATING]"/>
    <property type="match status" value="1"/>
</dbReference>
<evidence type="ECO:0000256" key="9">
    <source>
        <dbReference type="ARBA" id="ARBA00033102"/>
    </source>
</evidence>
<evidence type="ECO:0000256" key="4">
    <source>
        <dbReference type="ARBA" id="ARBA00011218"/>
    </source>
</evidence>
<comment type="caution">
    <text evidence="16">The sequence shown here is derived from an EMBL/GenBank/DDBJ whole genome shotgun (WGS) entry which is preliminary data.</text>
</comment>
<comment type="subunit">
    <text evidence="4">Hexamer formed by 3 homodimers.</text>
</comment>
<comment type="similarity">
    <text evidence="3 12">Belongs to the NadC/ModD family.</text>
</comment>
<dbReference type="InterPro" id="IPR013785">
    <property type="entry name" value="Aldolase_TIM"/>
</dbReference>
<evidence type="ECO:0000256" key="12">
    <source>
        <dbReference type="PIRNR" id="PIRNR006250"/>
    </source>
</evidence>
<feature type="binding site" evidence="13">
    <location>
        <begin position="130"/>
        <end position="132"/>
    </location>
    <ligand>
        <name>substrate</name>
    </ligand>
</feature>
<dbReference type="NCBIfam" id="TIGR00078">
    <property type="entry name" value="nadC"/>
    <property type="match status" value="1"/>
</dbReference>
<accession>A0A494ZTT1</accession>
<dbReference type="GO" id="GO:0009435">
    <property type="term" value="P:NAD+ biosynthetic process"/>
    <property type="evidence" value="ECO:0007669"/>
    <property type="project" value="UniProtKB-UniPathway"/>
</dbReference>
<evidence type="ECO:0000256" key="8">
    <source>
        <dbReference type="ARBA" id="ARBA00022679"/>
    </source>
</evidence>
<dbReference type="EC" id="2.4.2.19" evidence="5"/>
<dbReference type="Pfam" id="PF01729">
    <property type="entry name" value="QRPTase_C"/>
    <property type="match status" value="1"/>
</dbReference>
<feature type="binding site" evidence="13">
    <location>
        <position position="97"/>
    </location>
    <ligand>
        <name>substrate</name>
    </ligand>
</feature>
<comment type="pathway">
    <text evidence="2">Cofactor biosynthesis; NAD(+) biosynthesis; nicotinate D-ribonucleotide from quinolinate: step 1/1.</text>
</comment>
<dbReference type="CDD" id="cd01572">
    <property type="entry name" value="QPRTase"/>
    <property type="match status" value="1"/>
</dbReference>
<dbReference type="GO" id="GO:0034213">
    <property type="term" value="P:quinolinate catabolic process"/>
    <property type="evidence" value="ECO:0007669"/>
    <property type="project" value="TreeGrafter"/>
</dbReference>
<keyword evidence="17" id="KW-1185">Reference proteome</keyword>
<protein>
    <recommendedName>
        <fullName evidence="11">Probable nicotinate-nucleotide pyrophosphorylase [carboxylating]</fullName>
        <ecNumber evidence="5">2.4.2.19</ecNumber>
    </recommendedName>
    <alternativeName>
        <fullName evidence="9">Quinolinate phosphoribosyltransferase [decarboxylating]</fullName>
    </alternativeName>
</protein>
<dbReference type="FunFam" id="3.20.20.70:FF:000030">
    <property type="entry name" value="Nicotinate-nucleotide pyrophosphorylase, carboxylating"/>
    <property type="match status" value="1"/>
</dbReference>
<keyword evidence="7 12" id="KW-0328">Glycosyltransferase</keyword>
<dbReference type="InterPro" id="IPR002638">
    <property type="entry name" value="Quinolinate_PRibosylTrfase_C"/>
</dbReference>
<feature type="binding site" evidence="13">
    <location>
        <begin position="238"/>
        <end position="240"/>
    </location>
    <ligand>
        <name>substrate</name>
    </ligand>
</feature>
<evidence type="ECO:0000256" key="11">
    <source>
        <dbReference type="ARBA" id="ARBA00069173"/>
    </source>
</evidence>
<dbReference type="InterPro" id="IPR004393">
    <property type="entry name" value="NadC"/>
</dbReference>
<evidence type="ECO:0000256" key="2">
    <source>
        <dbReference type="ARBA" id="ARBA00004893"/>
    </source>
</evidence>
<organism evidence="16 17">
    <name type="scientific">Oceanobacillus halophilus</name>
    <dbReference type="NCBI Taxonomy" id="930130"/>
    <lineage>
        <taxon>Bacteria</taxon>
        <taxon>Bacillati</taxon>
        <taxon>Bacillota</taxon>
        <taxon>Bacilli</taxon>
        <taxon>Bacillales</taxon>
        <taxon>Bacillaceae</taxon>
        <taxon>Oceanobacillus</taxon>
    </lineage>
</organism>
<dbReference type="InterPro" id="IPR036068">
    <property type="entry name" value="Nicotinate_pribotase-like_C"/>
</dbReference>
<dbReference type="EMBL" id="RBZP01000022">
    <property type="protein sequence ID" value="RKQ29658.1"/>
    <property type="molecule type" value="Genomic_DNA"/>
</dbReference>
<feature type="domain" description="Quinolinate phosphoribosyl transferase N-terminal" evidence="15">
    <location>
        <begin position="22"/>
        <end position="107"/>
    </location>
</feature>
<evidence type="ECO:0000256" key="7">
    <source>
        <dbReference type="ARBA" id="ARBA00022676"/>
    </source>
</evidence>
<gene>
    <name evidence="16" type="primary">nadC</name>
    <name evidence="16" type="ORF">D8M06_17145</name>
</gene>
<dbReference type="FunFam" id="3.90.1170.20:FF:000001">
    <property type="entry name" value="Nicotinate-nucleotide diphosphorylase (Carboxylating)"/>
    <property type="match status" value="1"/>
</dbReference>
<reference evidence="16 17" key="1">
    <citation type="journal article" date="2016" name="Int. J. Syst. Evol. Microbiol.">
        <title>Oceanobacillus halophilus sp. nov., a novel moderately halophilic bacterium from a hypersaline lake.</title>
        <authorList>
            <person name="Amoozegar M.A."/>
            <person name="Bagheri M."/>
            <person name="Makhdoumi A."/>
            <person name="Nikou M.M."/>
            <person name="Fazeli S.A.S."/>
            <person name="Schumann P."/>
            <person name="Sproer C."/>
            <person name="Sanchez-Porro C."/>
            <person name="Ventosa A."/>
        </authorList>
    </citation>
    <scope>NUCLEOTIDE SEQUENCE [LARGE SCALE GENOMIC DNA]</scope>
    <source>
        <strain evidence="16 17">DSM 23996</strain>
    </source>
</reference>
<feature type="binding site" evidence="13">
    <location>
        <position position="194"/>
    </location>
    <ligand>
        <name>substrate</name>
    </ligand>
</feature>
<dbReference type="Gene3D" id="3.20.20.70">
    <property type="entry name" value="Aldolase class I"/>
    <property type="match status" value="1"/>
</dbReference>
<dbReference type="GO" id="GO:0004514">
    <property type="term" value="F:nicotinate-nucleotide diphosphorylase (carboxylating) activity"/>
    <property type="evidence" value="ECO:0007669"/>
    <property type="project" value="UniProtKB-EC"/>
</dbReference>
<feature type="binding site" evidence="13">
    <location>
        <position position="154"/>
    </location>
    <ligand>
        <name>substrate</name>
    </ligand>
</feature>
<evidence type="ECO:0000259" key="14">
    <source>
        <dbReference type="Pfam" id="PF01729"/>
    </source>
</evidence>
<dbReference type="PANTHER" id="PTHR32179">
    <property type="entry name" value="NICOTINATE-NUCLEOTIDE PYROPHOSPHORYLASE [CARBOXYLATING]"/>
    <property type="match status" value="1"/>
</dbReference>
<evidence type="ECO:0000313" key="17">
    <source>
        <dbReference type="Proteomes" id="UP000269301"/>
    </source>
</evidence>
<dbReference type="PIRSF" id="PIRSF006250">
    <property type="entry name" value="NadC_ModD"/>
    <property type="match status" value="1"/>
</dbReference>
<sequence>MNQLKLRRTLQSLLLEDIGDNDITSQTIFPLDKYGKGIFIAKEDGILSGLEVIAEAYQLLDSKMEVVYYFKDGDRVSAGQKIADVSGPIAHLLTGERVILNLIQRMSGIATVTRESIQELNDKAIQICDTRKTAPGLRMFDKYAVVCGGGKNHRQGLYDGVMIKDNHISFCGSITKAVKEVRKHVGHMVKIEVETESKEEVLEAVEAGADVIMFDNRTPEEVREFASLVPETIVTEASGGITLENLVTYRNCGVHYISLGFLTHSVKALDISLQVKEGSKKGVAVGEKICLND</sequence>